<feature type="non-terminal residue" evidence="1">
    <location>
        <position position="1"/>
    </location>
</feature>
<sequence length="76" mass="8748">TLMDKNISSDGDRNDNDECTSECDIKEEIRLETNNSPLKGIRSGAVIRPEPLFHRKTRLIIDTHYNNEHNLLRNGL</sequence>
<comment type="caution">
    <text evidence="1">The sequence shown here is derived from an EMBL/GenBank/DDBJ whole genome shotgun (WGS) entry which is preliminary data.</text>
</comment>
<organism evidence="1 2">
    <name type="scientific">Rotaria sordida</name>
    <dbReference type="NCBI Taxonomy" id="392033"/>
    <lineage>
        <taxon>Eukaryota</taxon>
        <taxon>Metazoa</taxon>
        <taxon>Spiralia</taxon>
        <taxon>Gnathifera</taxon>
        <taxon>Rotifera</taxon>
        <taxon>Eurotatoria</taxon>
        <taxon>Bdelloidea</taxon>
        <taxon>Philodinida</taxon>
        <taxon>Philodinidae</taxon>
        <taxon>Rotaria</taxon>
    </lineage>
</organism>
<proteinExistence type="predicted"/>
<accession>A0A820ERP8</accession>
<evidence type="ECO:0000313" key="1">
    <source>
        <dbReference type="EMBL" id="CAF4252803.1"/>
    </source>
</evidence>
<feature type="non-terminal residue" evidence="1">
    <location>
        <position position="76"/>
    </location>
</feature>
<dbReference type="Proteomes" id="UP000663836">
    <property type="component" value="Unassembled WGS sequence"/>
</dbReference>
<gene>
    <name evidence="1" type="ORF">JBS370_LOCUS38781</name>
</gene>
<dbReference type="EMBL" id="CAJOBD010022791">
    <property type="protein sequence ID" value="CAF4252803.1"/>
    <property type="molecule type" value="Genomic_DNA"/>
</dbReference>
<dbReference type="AlphaFoldDB" id="A0A820ERP8"/>
<protein>
    <submittedName>
        <fullName evidence="1">Uncharacterized protein</fullName>
    </submittedName>
</protein>
<evidence type="ECO:0000313" key="2">
    <source>
        <dbReference type="Proteomes" id="UP000663836"/>
    </source>
</evidence>
<name>A0A820ERP8_9BILA</name>
<reference evidence="1" key="1">
    <citation type="submission" date="2021-02" db="EMBL/GenBank/DDBJ databases">
        <authorList>
            <person name="Nowell W R."/>
        </authorList>
    </citation>
    <scope>NUCLEOTIDE SEQUENCE</scope>
</reference>